<feature type="repeat" description="ANK" evidence="3">
    <location>
        <begin position="134"/>
        <end position="166"/>
    </location>
</feature>
<feature type="repeat" description="ANK" evidence="3">
    <location>
        <begin position="381"/>
        <end position="413"/>
    </location>
</feature>
<comment type="caution">
    <text evidence="4">The sequence shown here is derived from an EMBL/GenBank/DDBJ whole genome shotgun (WGS) entry which is preliminary data.</text>
</comment>
<evidence type="ECO:0000256" key="1">
    <source>
        <dbReference type="ARBA" id="ARBA00022737"/>
    </source>
</evidence>
<dbReference type="InterPro" id="IPR002110">
    <property type="entry name" value="Ankyrin_rpt"/>
</dbReference>
<evidence type="ECO:0000256" key="3">
    <source>
        <dbReference type="PROSITE-ProRule" id="PRU00023"/>
    </source>
</evidence>
<dbReference type="PANTHER" id="PTHR24123">
    <property type="entry name" value="ANKYRIN REPEAT-CONTAINING"/>
    <property type="match status" value="1"/>
</dbReference>
<dbReference type="PANTHER" id="PTHR24123:SF33">
    <property type="entry name" value="PROTEIN HOS4"/>
    <property type="match status" value="1"/>
</dbReference>
<keyword evidence="2 3" id="KW-0040">ANK repeat</keyword>
<reference evidence="4 5" key="1">
    <citation type="submission" date="2015-08" db="EMBL/GenBank/DDBJ databases">
        <title>Genome sequencing of Penicillium nordicum.</title>
        <authorList>
            <person name="Nguyen H.D."/>
            <person name="Seifert K.A."/>
        </authorList>
    </citation>
    <scope>NUCLEOTIDE SEQUENCE [LARGE SCALE GENOMIC DNA]</scope>
    <source>
        <strain evidence="4 5">DAOMC 185683</strain>
    </source>
</reference>
<gene>
    <name evidence="4" type="ORF">ACN38_g8135</name>
</gene>
<dbReference type="PROSITE" id="PS50088">
    <property type="entry name" value="ANK_REPEAT"/>
    <property type="match status" value="4"/>
</dbReference>
<evidence type="ECO:0000313" key="5">
    <source>
        <dbReference type="Proteomes" id="UP000037696"/>
    </source>
</evidence>
<organism evidence="4 5">
    <name type="scientific">Penicillium nordicum</name>
    <dbReference type="NCBI Taxonomy" id="229535"/>
    <lineage>
        <taxon>Eukaryota</taxon>
        <taxon>Fungi</taxon>
        <taxon>Dikarya</taxon>
        <taxon>Ascomycota</taxon>
        <taxon>Pezizomycotina</taxon>
        <taxon>Eurotiomycetes</taxon>
        <taxon>Eurotiomycetidae</taxon>
        <taxon>Eurotiales</taxon>
        <taxon>Aspergillaceae</taxon>
        <taxon>Penicillium</taxon>
    </lineage>
</organism>
<dbReference type="SMART" id="SM00248">
    <property type="entry name" value="ANK"/>
    <property type="match status" value="12"/>
</dbReference>
<keyword evidence="1" id="KW-0677">Repeat</keyword>
<dbReference type="Pfam" id="PF00023">
    <property type="entry name" value="Ank"/>
    <property type="match status" value="1"/>
</dbReference>
<sequence>MLHFIFTSFHTALNLYRNTRYSRAPGCDITLYLPVEIVLLIIDSLFSQFAATESSNNDASIETQKGLNSLSQTNKWLYEQLEPRLYKFNAQHCGQTSLAFGAFRGYDTVVQRSLAVDSSNITRDLRFSTRNCQIFHSPLCWAVQGGHVSMINTLLQSGADIHGECAHHRCDAQLLGQAARNGHLDMMKDLVRRGLRPEIMWETNFPNLMNDGPAPKATLRLAAEGGHTPCVDYTLATGEYENLTCKQYMHKIALIVPGTVANGHIECALFLLSRSGILERTGFCNCGSKPARSLASDLPKLTMALEDPYTMEKYGPMLLYLGASTGCPPLVEEMVRLGVHVDTRFRGGNTPLCLAVIESRTPGEVMKLLELGAGINVGNAQNQTPLYLATLLRLKGVMKMLLNKGADTEACGTRSRIAQTPLCLAVADFGVPVPNTNYSIRPNRSTSKEIVSLLLENGANPNYADPEFGITPLWLAVRGHSTLRPFSRDDLVRLLLEKGSDPKLASRNQSILFWAISHCHYDTIKMLLDCGANPNDYARNFDGSKTHHSGKPLSPLAKAMKLKHYGVAELLLDHGADPLVSYWKKETSMLHATRSMNCSFIEKMIARGLDVNESVMGQTPLHMAIWQGNVEVAELLLRRGADPNLTVGGTSCYSSKSILWWVFNCSNPSGAAAMVELLCAYGVRELYDTNVYTDGLGPKSVPPVSGYL</sequence>
<dbReference type="Pfam" id="PF12796">
    <property type="entry name" value="Ank_2"/>
    <property type="match status" value="3"/>
</dbReference>
<dbReference type="SUPFAM" id="SSF48403">
    <property type="entry name" value="Ankyrin repeat"/>
    <property type="match status" value="2"/>
</dbReference>
<feature type="repeat" description="ANK" evidence="3">
    <location>
        <begin position="347"/>
        <end position="380"/>
    </location>
</feature>
<dbReference type="InterPro" id="IPR036770">
    <property type="entry name" value="Ankyrin_rpt-contain_sf"/>
</dbReference>
<proteinExistence type="predicted"/>
<evidence type="ECO:0000313" key="4">
    <source>
        <dbReference type="EMBL" id="KOS41006.1"/>
    </source>
</evidence>
<feature type="repeat" description="ANK" evidence="3">
    <location>
        <begin position="616"/>
        <end position="648"/>
    </location>
</feature>
<dbReference type="STRING" id="229535.A0A0M8NWV3"/>
<dbReference type="PROSITE" id="PS50297">
    <property type="entry name" value="ANK_REP_REGION"/>
    <property type="match status" value="3"/>
</dbReference>
<dbReference type="InterPro" id="IPR051165">
    <property type="entry name" value="Multifunctional_ANK_Repeat"/>
</dbReference>
<keyword evidence="5" id="KW-1185">Reference proteome</keyword>
<protein>
    <submittedName>
        <fullName evidence="4">Uncharacterized protein</fullName>
    </submittedName>
</protein>
<dbReference type="Proteomes" id="UP000037696">
    <property type="component" value="Unassembled WGS sequence"/>
</dbReference>
<accession>A0A0M8NWV3</accession>
<dbReference type="OrthoDB" id="20872at2759"/>
<dbReference type="Gene3D" id="1.25.40.20">
    <property type="entry name" value="Ankyrin repeat-containing domain"/>
    <property type="match status" value="2"/>
</dbReference>
<dbReference type="EMBL" id="LHQQ01000145">
    <property type="protein sequence ID" value="KOS41006.1"/>
    <property type="molecule type" value="Genomic_DNA"/>
</dbReference>
<dbReference type="AlphaFoldDB" id="A0A0M8NWV3"/>
<name>A0A0M8NWV3_9EURO</name>
<evidence type="ECO:0000256" key="2">
    <source>
        <dbReference type="ARBA" id="ARBA00023043"/>
    </source>
</evidence>